<feature type="transmembrane region" description="Helical" evidence="1">
    <location>
        <begin position="48"/>
        <end position="69"/>
    </location>
</feature>
<feature type="transmembrane region" description="Helical" evidence="1">
    <location>
        <begin position="75"/>
        <end position="95"/>
    </location>
</feature>
<feature type="transmembrane region" description="Helical" evidence="1">
    <location>
        <begin position="6"/>
        <end position="27"/>
    </location>
</feature>
<protein>
    <submittedName>
        <fullName evidence="2">Uncharacterized protein</fullName>
    </submittedName>
</protein>
<proteinExistence type="predicted"/>
<keyword evidence="1" id="KW-0472">Membrane</keyword>
<gene>
    <name evidence="2" type="ORF">PQQ63_15440</name>
</gene>
<dbReference type="Proteomes" id="UP001629432">
    <property type="component" value="Unassembled WGS sequence"/>
</dbReference>
<reference evidence="2 3" key="1">
    <citation type="journal article" date="2024" name="Chem. Sci.">
        <title>Discovery of megapolipeptins by genome mining of a Burkholderiales bacteria collection.</title>
        <authorList>
            <person name="Paulo B.S."/>
            <person name="Recchia M.J.J."/>
            <person name="Lee S."/>
            <person name="Fergusson C.H."/>
            <person name="Romanowski S.B."/>
            <person name="Hernandez A."/>
            <person name="Krull N."/>
            <person name="Liu D.Y."/>
            <person name="Cavanagh H."/>
            <person name="Bos A."/>
            <person name="Gray C.A."/>
            <person name="Murphy B.T."/>
            <person name="Linington R.G."/>
            <person name="Eustaquio A.S."/>
        </authorList>
    </citation>
    <scope>NUCLEOTIDE SEQUENCE [LARGE SCALE GENOMIC DNA]</scope>
    <source>
        <strain evidence="2 3">RL17-338-BIC-A</strain>
    </source>
</reference>
<keyword evidence="1" id="KW-1133">Transmembrane helix</keyword>
<dbReference type="RefSeq" id="WP_408337035.1">
    <property type="nucleotide sequence ID" value="NZ_JAQQCF010000012.1"/>
</dbReference>
<evidence type="ECO:0000313" key="3">
    <source>
        <dbReference type="Proteomes" id="UP001629432"/>
    </source>
</evidence>
<keyword evidence="1" id="KW-0812">Transmembrane</keyword>
<dbReference type="EMBL" id="JAQQCF010000012">
    <property type="protein sequence ID" value="MFM0638095.1"/>
    <property type="molecule type" value="Genomic_DNA"/>
</dbReference>
<keyword evidence="3" id="KW-1185">Reference proteome</keyword>
<accession>A0ABW9DRX0</accession>
<comment type="caution">
    <text evidence="2">The sequence shown here is derived from an EMBL/GenBank/DDBJ whole genome shotgun (WGS) entry which is preliminary data.</text>
</comment>
<name>A0ABW9DRX0_9BURK</name>
<sequence>MTAGIIGGLIAALVALGLDWLQTLAIARNPAKWAEVNIVLGRHPTVSGVCWYFGACVALVALLTGLLWWSGLPGLALGLCVLVAVFEAGVVWRNYRLGLKA</sequence>
<evidence type="ECO:0000256" key="1">
    <source>
        <dbReference type="SAM" id="Phobius"/>
    </source>
</evidence>
<evidence type="ECO:0000313" key="2">
    <source>
        <dbReference type="EMBL" id="MFM0638095.1"/>
    </source>
</evidence>
<organism evidence="2 3">
    <name type="scientific">Paraburkholderia metrosideri</name>
    <dbReference type="NCBI Taxonomy" id="580937"/>
    <lineage>
        <taxon>Bacteria</taxon>
        <taxon>Pseudomonadati</taxon>
        <taxon>Pseudomonadota</taxon>
        <taxon>Betaproteobacteria</taxon>
        <taxon>Burkholderiales</taxon>
        <taxon>Burkholderiaceae</taxon>
        <taxon>Paraburkholderia</taxon>
    </lineage>
</organism>